<proteinExistence type="predicted"/>
<accession>A0A4E0QS92</accession>
<sequence length="80" mass="8834">MHLPIHMQKLINGSALVASYNVPNQEGILWTVFEIDESGVIKPINTMGYEEIQGSTKGTNSVLQTPVTTDYWPIVFQGGK</sequence>
<dbReference type="EMBL" id="JSZA02000082">
    <property type="protein sequence ID" value="TGO02750.1"/>
    <property type="molecule type" value="Genomic_DNA"/>
</dbReference>
<gene>
    <name evidence="1" type="ORF">PN36_19585</name>
</gene>
<keyword evidence="2" id="KW-1185">Reference proteome</keyword>
<organism evidence="1 2">
    <name type="scientific">Candidatus Thiomargarita nelsonii</name>
    <dbReference type="NCBI Taxonomy" id="1003181"/>
    <lineage>
        <taxon>Bacteria</taxon>
        <taxon>Pseudomonadati</taxon>
        <taxon>Pseudomonadota</taxon>
        <taxon>Gammaproteobacteria</taxon>
        <taxon>Thiotrichales</taxon>
        <taxon>Thiotrichaceae</taxon>
        <taxon>Thiomargarita</taxon>
    </lineage>
</organism>
<evidence type="ECO:0000313" key="2">
    <source>
        <dbReference type="Proteomes" id="UP000030428"/>
    </source>
</evidence>
<comment type="caution">
    <text evidence="1">The sequence shown here is derived from an EMBL/GenBank/DDBJ whole genome shotgun (WGS) entry which is preliminary data.</text>
</comment>
<name>A0A4E0QS92_9GAMM</name>
<evidence type="ECO:0000313" key="1">
    <source>
        <dbReference type="EMBL" id="TGO02750.1"/>
    </source>
</evidence>
<dbReference type="Proteomes" id="UP000030428">
    <property type="component" value="Unassembled WGS sequence"/>
</dbReference>
<protein>
    <submittedName>
        <fullName evidence="1">Uncharacterized protein</fullName>
    </submittedName>
</protein>
<dbReference type="AlphaFoldDB" id="A0A4E0QS92"/>
<reference evidence="1 2" key="1">
    <citation type="journal article" date="2016" name="Front. Microbiol.">
        <title>Single-Cell (Meta-)Genomics of a Dimorphic Candidatus Thiomargarita nelsonii Reveals Genomic Plasticity.</title>
        <authorList>
            <person name="Flood B.E."/>
            <person name="Fliss P."/>
            <person name="Jones D.S."/>
            <person name="Dick G.J."/>
            <person name="Jain S."/>
            <person name="Kaster A.K."/>
            <person name="Winkel M."/>
            <person name="Mussmann M."/>
            <person name="Bailey J."/>
        </authorList>
    </citation>
    <scope>NUCLEOTIDE SEQUENCE [LARGE SCALE GENOMIC DNA]</scope>
    <source>
        <strain evidence="1">Hydrate Ridge</strain>
    </source>
</reference>